<protein>
    <submittedName>
        <fullName evidence="1">Uncharacterized protein</fullName>
    </submittedName>
</protein>
<sequence>MRAVRYNCTSHPSSLSWRECLGAGGVFQRVADRRPSVRRCHRAGRQWQYDGYTGRLVRVVQNGRRCPDPLKGRVHGLHLRVARLGAAAITARGLGEETEGPCVSAYEERVGRQGDERIQKEVMIRHGEKGRGWETRGRWRAYRASQAHAYGAA</sequence>
<evidence type="ECO:0000313" key="1">
    <source>
        <dbReference type="EMBL" id="TRM58862.1"/>
    </source>
</evidence>
<organism evidence="1 2">
    <name type="scientific">Schizophyllum amplum</name>
    <dbReference type="NCBI Taxonomy" id="97359"/>
    <lineage>
        <taxon>Eukaryota</taxon>
        <taxon>Fungi</taxon>
        <taxon>Dikarya</taxon>
        <taxon>Basidiomycota</taxon>
        <taxon>Agaricomycotina</taxon>
        <taxon>Agaricomycetes</taxon>
        <taxon>Agaricomycetidae</taxon>
        <taxon>Agaricales</taxon>
        <taxon>Schizophyllaceae</taxon>
        <taxon>Schizophyllum</taxon>
    </lineage>
</organism>
<evidence type="ECO:0000313" key="2">
    <source>
        <dbReference type="Proteomes" id="UP000320762"/>
    </source>
</evidence>
<accession>A0A550C231</accession>
<proteinExistence type="predicted"/>
<comment type="caution">
    <text evidence="1">The sequence shown here is derived from an EMBL/GenBank/DDBJ whole genome shotgun (WGS) entry which is preliminary data.</text>
</comment>
<name>A0A550C231_9AGAR</name>
<dbReference type="EMBL" id="VDMD01000032">
    <property type="protein sequence ID" value="TRM58862.1"/>
    <property type="molecule type" value="Genomic_DNA"/>
</dbReference>
<dbReference type="Proteomes" id="UP000320762">
    <property type="component" value="Unassembled WGS sequence"/>
</dbReference>
<dbReference type="AlphaFoldDB" id="A0A550C231"/>
<gene>
    <name evidence="1" type="ORF">BD626DRAFT_509854</name>
</gene>
<reference evidence="1 2" key="1">
    <citation type="journal article" date="2019" name="New Phytol.">
        <title>Comparative genomics reveals unique wood-decay strategies and fruiting body development in the Schizophyllaceae.</title>
        <authorList>
            <person name="Almasi E."/>
            <person name="Sahu N."/>
            <person name="Krizsan K."/>
            <person name="Balint B."/>
            <person name="Kovacs G.M."/>
            <person name="Kiss B."/>
            <person name="Cseklye J."/>
            <person name="Drula E."/>
            <person name="Henrissat B."/>
            <person name="Nagy I."/>
            <person name="Chovatia M."/>
            <person name="Adam C."/>
            <person name="LaButti K."/>
            <person name="Lipzen A."/>
            <person name="Riley R."/>
            <person name="Grigoriev I.V."/>
            <person name="Nagy L.G."/>
        </authorList>
    </citation>
    <scope>NUCLEOTIDE SEQUENCE [LARGE SCALE GENOMIC DNA]</scope>
    <source>
        <strain evidence="1 2">NL-1724</strain>
    </source>
</reference>
<keyword evidence="2" id="KW-1185">Reference proteome</keyword>